<evidence type="ECO:0000313" key="1">
    <source>
        <dbReference type="EMBL" id="KAG5639912.1"/>
    </source>
</evidence>
<dbReference type="EMBL" id="JABCKV010001704">
    <property type="protein sequence ID" value="KAG5639912.1"/>
    <property type="molecule type" value="Genomic_DNA"/>
</dbReference>
<keyword evidence="2" id="KW-1185">Reference proteome</keyword>
<gene>
    <name evidence="1" type="ORF">DXG03_002479</name>
</gene>
<accession>A0A9P7G3L2</accession>
<comment type="caution">
    <text evidence="1">The sequence shown here is derived from an EMBL/GenBank/DDBJ whole genome shotgun (WGS) entry which is preliminary data.</text>
</comment>
<dbReference type="Proteomes" id="UP000775547">
    <property type="component" value="Unassembled WGS sequence"/>
</dbReference>
<dbReference type="OrthoDB" id="5859941at2759"/>
<name>A0A9P7G3L2_9AGAR</name>
<proteinExistence type="predicted"/>
<dbReference type="PANTHER" id="PTHR21459">
    <property type="entry name" value="PROTEIN CBG08968"/>
    <property type="match status" value="1"/>
</dbReference>
<dbReference type="PANTHER" id="PTHR21459:SF2">
    <property type="entry name" value="PROTEIN CBG08968"/>
    <property type="match status" value="1"/>
</dbReference>
<reference evidence="1" key="1">
    <citation type="submission" date="2020-07" db="EMBL/GenBank/DDBJ databases">
        <authorList>
            <person name="Nieuwenhuis M."/>
            <person name="Van De Peppel L.J.J."/>
        </authorList>
    </citation>
    <scope>NUCLEOTIDE SEQUENCE</scope>
    <source>
        <strain evidence="1">AP01</strain>
        <tissue evidence="1">Mycelium</tissue>
    </source>
</reference>
<reference evidence="1" key="2">
    <citation type="submission" date="2021-10" db="EMBL/GenBank/DDBJ databases">
        <title>Phylogenomics reveals ancestral predisposition of the termite-cultivated fungus Termitomyces towards a domesticated lifestyle.</title>
        <authorList>
            <person name="Auxier B."/>
            <person name="Grum-Grzhimaylo A."/>
            <person name="Cardenas M.E."/>
            <person name="Lodge J.D."/>
            <person name="Laessoe T."/>
            <person name="Pedersen O."/>
            <person name="Smith M.E."/>
            <person name="Kuyper T.W."/>
            <person name="Franco-Molano E.A."/>
            <person name="Baroni T.J."/>
            <person name="Aanen D.K."/>
        </authorList>
    </citation>
    <scope>NUCLEOTIDE SEQUENCE</scope>
    <source>
        <strain evidence="1">AP01</strain>
        <tissue evidence="1">Mycelium</tissue>
    </source>
</reference>
<dbReference type="AlphaFoldDB" id="A0A9P7G3L2"/>
<protein>
    <submittedName>
        <fullName evidence="1">Uncharacterized protein</fullName>
    </submittedName>
</protein>
<organism evidence="1 2">
    <name type="scientific">Asterophora parasitica</name>
    <dbReference type="NCBI Taxonomy" id="117018"/>
    <lineage>
        <taxon>Eukaryota</taxon>
        <taxon>Fungi</taxon>
        <taxon>Dikarya</taxon>
        <taxon>Basidiomycota</taxon>
        <taxon>Agaricomycotina</taxon>
        <taxon>Agaricomycetes</taxon>
        <taxon>Agaricomycetidae</taxon>
        <taxon>Agaricales</taxon>
        <taxon>Tricholomatineae</taxon>
        <taxon>Lyophyllaceae</taxon>
        <taxon>Asterophora</taxon>
    </lineage>
</organism>
<sequence>MISFPFFSLVVSGPSPLALSPSLASLPLLIMASGTPAASTSARTKTSSAPPGTVDKVISMLASLHEKIDALPKCECNALRQEIAELKKHVIKPVSIASAPPSDMTYSVVKRALADATTYAEKASRAVWVGLPECSSPLDTAAEDQKQVEALCKELDDNLITKALADGHITHKRHPEEKGDRKKRIMKIKFESEKTRDHFLSLVRSSRPSTVTKNAGNFVRRDLCPFELEMERKARIDAFNLNCKLGSLQYGIRDDKLIKFSGTPRSLPAGYETRPPRGFNTLNNAFNGSLSLDTSTFNQSIDAANGTNSVLSSLIPTQQKPVTAAASTLNGGVQA</sequence>
<evidence type="ECO:0000313" key="2">
    <source>
        <dbReference type="Proteomes" id="UP000775547"/>
    </source>
</evidence>